<evidence type="ECO:0000256" key="2">
    <source>
        <dbReference type="ARBA" id="ARBA00006829"/>
    </source>
</evidence>
<evidence type="ECO:0000256" key="8">
    <source>
        <dbReference type="SAM" id="Phobius"/>
    </source>
</evidence>
<dbReference type="SUPFAM" id="SSF103473">
    <property type="entry name" value="MFS general substrate transporter"/>
    <property type="match status" value="1"/>
</dbReference>
<gene>
    <name evidence="10" type="ORF">BG015_004242</name>
</gene>
<feature type="transmembrane region" description="Helical" evidence="8">
    <location>
        <begin position="141"/>
        <end position="162"/>
    </location>
</feature>
<feature type="region of interest" description="Disordered" evidence="7">
    <location>
        <begin position="290"/>
        <end position="312"/>
    </location>
</feature>
<comment type="subcellular location">
    <subcellularLocation>
        <location evidence="1">Membrane</location>
        <topology evidence="1">Multi-pass membrane protein</topology>
    </subcellularLocation>
</comment>
<dbReference type="Gene3D" id="1.20.1250.20">
    <property type="entry name" value="MFS general substrate transporter like domains"/>
    <property type="match status" value="2"/>
</dbReference>
<feature type="domain" description="Major facilitator superfamily (MFS) profile" evidence="9">
    <location>
        <begin position="44"/>
        <end position="533"/>
    </location>
</feature>
<feature type="compositionally biased region" description="Low complexity" evidence="7">
    <location>
        <begin position="303"/>
        <end position="312"/>
    </location>
</feature>
<keyword evidence="5 8" id="KW-1133">Transmembrane helix</keyword>
<feature type="transmembrane region" description="Helical" evidence="8">
    <location>
        <begin position="114"/>
        <end position="135"/>
    </location>
</feature>
<evidence type="ECO:0000259" key="9">
    <source>
        <dbReference type="PROSITE" id="PS50850"/>
    </source>
</evidence>
<name>A0A9P5VCK1_9FUNG</name>
<dbReference type="PANTHER" id="PTHR23506">
    <property type="entry name" value="GH10249P"/>
    <property type="match status" value="1"/>
</dbReference>
<evidence type="ECO:0000313" key="10">
    <source>
        <dbReference type="EMBL" id="KAF9153027.1"/>
    </source>
</evidence>
<dbReference type="OrthoDB" id="5086884at2759"/>
<feature type="transmembrane region" description="Helical" evidence="8">
    <location>
        <begin position="40"/>
        <end position="62"/>
    </location>
</feature>
<evidence type="ECO:0000256" key="3">
    <source>
        <dbReference type="ARBA" id="ARBA00022448"/>
    </source>
</evidence>
<feature type="transmembrane region" description="Helical" evidence="8">
    <location>
        <begin position="439"/>
        <end position="461"/>
    </location>
</feature>
<dbReference type="InterPro" id="IPR050930">
    <property type="entry name" value="MFS_Vesicular_Transporter"/>
</dbReference>
<keyword evidence="6 8" id="KW-0472">Membrane</keyword>
<evidence type="ECO:0000256" key="4">
    <source>
        <dbReference type="ARBA" id="ARBA00022692"/>
    </source>
</evidence>
<keyword evidence="3" id="KW-0813">Transport</keyword>
<comment type="similarity">
    <text evidence="2">Belongs to the major facilitator superfamily. Vesicular transporter family.</text>
</comment>
<dbReference type="InterPro" id="IPR020846">
    <property type="entry name" value="MFS_dom"/>
</dbReference>
<feature type="transmembrane region" description="Helical" evidence="8">
    <location>
        <begin position="482"/>
        <end position="502"/>
    </location>
</feature>
<dbReference type="AlphaFoldDB" id="A0A9P5VCK1"/>
<dbReference type="Proteomes" id="UP000748756">
    <property type="component" value="Unassembled WGS sequence"/>
</dbReference>
<accession>A0A9P5VCK1</accession>
<dbReference type="Pfam" id="PF07690">
    <property type="entry name" value="MFS_1"/>
    <property type="match status" value="2"/>
</dbReference>
<keyword evidence="4 8" id="KW-0812">Transmembrane</keyword>
<feature type="transmembrane region" description="Helical" evidence="8">
    <location>
        <begin position="82"/>
        <end position="102"/>
    </location>
</feature>
<evidence type="ECO:0000256" key="5">
    <source>
        <dbReference type="ARBA" id="ARBA00022989"/>
    </source>
</evidence>
<dbReference type="InterPro" id="IPR011701">
    <property type="entry name" value="MFS"/>
</dbReference>
<evidence type="ECO:0000313" key="11">
    <source>
        <dbReference type="Proteomes" id="UP000748756"/>
    </source>
</evidence>
<reference evidence="10" key="1">
    <citation type="journal article" date="2020" name="Fungal Divers.">
        <title>Resolving the Mortierellaceae phylogeny through synthesis of multi-gene phylogenetics and phylogenomics.</title>
        <authorList>
            <person name="Vandepol N."/>
            <person name="Liber J."/>
            <person name="Desiro A."/>
            <person name="Na H."/>
            <person name="Kennedy M."/>
            <person name="Barry K."/>
            <person name="Grigoriev I.V."/>
            <person name="Miller A.N."/>
            <person name="O'Donnell K."/>
            <person name="Stajich J.E."/>
            <person name="Bonito G."/>
        </authorList>
    </citation>
    <scope>NUCLEOTIDE SEQUENCE</scope>
    <source>
        <strain evidence="10">NRRL 6426</strain>
    </source>
</reference>
<sequence>MITPLPQTDERQPLLSTTTAVTATAETGHKRSAWYRARRSPLAVACVVAMALFTDMVVYGVVVPILPDIVKNRLGGTSREVGLLFACYAIGLLASTPVFAIMSDKYQNRRIPMMVGMLGLAVATVGFSLASNYWVLILARIGQGSAGGASWTIGLGLLADVYPPDNLGVVMGATMTANAVGFMLGPMVGGYLYEYHGYSAPFIFCAGLAILDFLCIVFIAEPEKKKVTAVKVHQDEGAASSASEQEVDGLTVHEPSTTTVVAVERTAAAISDPQHAQEILDDGLHHQEHVEKKNSTQHQAGRSSGSSSSYGTTSSSASSLLLLSDGAPLNETAKNEGAGIDVSMFEIASNWTITCCLLATFVAASVFSGLEPVLPLYLEELLGAGPTQTGLIFLAAIFPTLFSSAIGYYADKIGHFYISLLGMAIFAVATFSLSVPKTFLSFILPLALFGLGSSTILTPLLPAMADVVNKKGWNGYAKTYALYNMTYSLSMAVGPILAGFIFEDFGFWWTMVMFGIMIVVATPVIFTAQIAQVLAQWRGASRTSDAISA</sequence>
<feature type="transmembrane region" description="Helical" evidence="8">
    <location>
        <begin position="390"/>
        <end position="409"/>
    </location>
</feature>
<keyword evidence="11" id="KW-1185">Reference proteome</keyword>
<comment type="caution">
    <text evidence="10">The sequence shown here is derived from an EMBL/GenBank/DDBJ whole genome shotgun (WGS) entry which is preliminary data.</text>
</comment>
<feature type="transmembrane region" description="Helical" evidence="8">
    <location>
        <begin position="169"/>
        <end position="192"/>
    </location>
</feature>
<dbReference type="InterPro" id="IPR001958">
    <property type="entry name" value="Tet-R_TetA/multi-R_MdtG-like"/>
</dbReference>
<evidence type="ECO:0000256" key="6">
    <source>
        <dbReference type="ARBA" id="ARBA00023136"/>
    </source>
</evidence>
<evidence type="ECO:0000256" key="7">
    <source>
        <dbReference type="SAM" id="MobiDB-lite"/>
    </source>
</evidence>
<protein>
    <recommendedName>
        <fullName evidence="9">Major facilitator superfamily (MFS) profile domain-containing protein</fullName>
    </recommendedName>
</protein>
<feature type="transmembrane region" description="Helical" evidence="8">
    <location>
        <begin position="198"/>
        <end position="220"/>
    </location>
</feature>
<dbReference type="EMBL" id="JAAAUQ010000202">
    <property type="protein sequence ID" value="KAF9153027.1"/>
    <property type="molecule type" value="Genomic_DNA"/>
</dbReference>
<feature type="transmembrane region" description="Helical" evidence="8">
    <location>
        <begin position="508"/>
        <end position="528"/>
    </location>
</feature>
<feature type="transmembrane region" description="Helical" evidence="8">
    <location>
        <begin position="351"/>
        <end position="370"/>
    </location>
</feature>
<dbReference type="CDD" id="cd17325">
    <property type="entry name" value="MFS_MdtG_SLC18_like"/>
    <property type="match status" value="1"/>
</dbReference>
<dbReference type="GO" id="GO:0022857">
    <property type="term" value="F:transmembrane transporter activity"/>
    <property type="evidence" value="ECO:0007669"/>
    <property type="project" value="InterPro"/>
</dbReference>
<organism evidence="10 11">
    <name type="scientific">Linnemannia schmuckeri</name>
    <dbReference type="NCBI Taxonomy" id="64567"/>
    <lineage>
        <taxon>Eukaryota</taxon>
        <taxon>Fungi</taxon>
        <taxon>Fungi incertae sedis</taxon>
        <taxon>Mucoromycota</taxon>
        <taxon>Mortierellomycotina</taxon>
        <taxon>Mortierellomycetes</taxon>
        <taxon>Mortierellales</taxon>
        <taxon>Mortierellaceae</taxon>
        <taxon>Linnemannia</taxon>
    </lineage>
</organism>
<dbReference type="PANTHER" id="PTHR23506:SF23">
    <property type="entry name" value="GH10249P"/>
    <property type="match status" value="1"/>
</dbReference>
<dbReference type="PRINTS" id="PR01035">
    <property type="entry name" value="TCRTETA"/>
</dbReference>
<feature type="transmembrane region" description="Helical" evidence="8">
    <location>
        <begin position="416"/>
        <end position="433"/>
    </location>
</feature>
<dbReference type="PROSITE" id="PS50850">
    <property type="entry name" value="MFS"/>
    <property type="match status" value="1"/>
</dbReference>
<proteinExistence type="inferred from homology"/>
<dbReference type="GO" id="GO:0016020">
    <property type="term" value="C:membrane"/>
    <property type="evidence" value="ECO:0007669"/>
    <property type="project" value="UniProtKB-SubCell"/>
</dbReference>
<evidence type="ECO:0000256" key="1">
    <source>
        <dbReference type="ARBA" id="ARBA00004141"/>
    </source>
</evidence>
<dbReference type="InterPro" id="IPR036259">
    <property type="entry name" value="MFS_trans_sf"/>
</dbReference>